<reference evidence="6" key="1">
    <citation type="submission" date="2021-01" db="EMBL/GenBank/DDBJ databases">
        <title>A chromosome-scale assembly of European eel, Anguilla anguilla.</title>
        <authorList>
            <person name="Henkel C."/>
            <person name="Jong-Raadsen S.A."/>
            <person name="Dufour S."/>
            <person name="Weltzien F.-A."/>
            <person name="Palstra A.P."/>
            <person name="Pelster B."/>
            <person name="Spaink H.P."/>
            <person name="Van Den Thillart G.E."/>
            <person name="Jansen H."/>
            <person name="Zahm M."/>
            <person name="Klopp C."/>
            <person name="Cedric C."/>
            <person name="Louis A."/>
            <person name="Berthelot C."/>
            <person name="Parey E."/>
            <person name="Roest Crollius H."/>
            <person name="Montfort J."/>
            <person name="Robinson-Rechavi M."/>
            <person name="Bucao C."/>
            <person name="Bouchez O."/>
            <person name="Gislard M."/>
            <person name="Lluch J."/>
            <person name="Milhes M."/>
            <person name="Lampietro C."/>
            <person name="Lopez Roques C."/>
            <person name="Donnadieu C."/>
            <person name="Braasch I."/>
            <person name="Desvignes T."/>
            <person name="Postlethwait J."/>
            <person name="Bobe J."/>
            <person name="Guiguen Y."/>
            <person name="Dirks R."/>
        </authorList>
    </citation>
    <scope>NUCLEOTIDE SEQUENCE</scope>
    <source>
        <strain evidence="6">Tag_6206</strain>
        <tissue evidence="6">Liver</tissue>
    </source>
</reference>
<evidence type="ECO:0000256" key="3">
    <source>
        <dbReference type="ARBA" id="ARBA00022912"/>
    </source>
</evidence>
<dbReference type="SUPFAM" id="SSF52799">
    <property type="entry name" value="(Phosphotyrosine protein) phosphatases II"/>
    <property type="match status" value="1"/>
</dbReference>
<accession>A0A9D3MGQ0</accession>
<dbReference type="InterPro" id="IPR052103">
    <property type="entry name" value="Dual_spec_Phospatases"/>
</dbReference>
<gene>
    <name evidence="6" type="ORF">ANANG_G00128980</name>
</gene>
<dbReference type="Proteomes" id="UP001044222">
    <property type="component" value="Chromosome 6"/>
</dbReference>
<protein>
    <recommendedName>
        <fullName evidence="5">Tyrosine specific protein phosphatases domain-containing protein</fullName>
    </recommendedName>
</protein>
<sequence length="200" mass="22551">MSTTVFELDCDVVFEFPLDCASRHVCLQDHAHPVPEQRRRGPEQGHGLPQGHHPDRQRHPGAHLPQLPGGGVPAGARLRPPERPLGSHFERVAQRIHNNRTGSTLVYCAAGMSRSPALVMAYLMRYKGTTLREAHRWVQDSRPYVRPNAGFWRQLLDYEKQLYGKNTVKVAPSLELDPGSQPSALSINRSLGRARYCMYQ</sequence>
<name>A0A9D3MGQ0_ANGAN</name>
<dbReference type="InterPro" id="IPR000340">
    <property type="entry name" value="Dual-sp_phosphatase_cat-dom"/>
</dbReference>
<dbReference type="SMART" id="SM00195">
    <property type="entry name" value="DSPc"/>
    <property type="match status" value="1"/>
</dbReference>
<dbReference type="PANTHER" id="PTHR45961">
    <property type="entry name" value="IP21249P"/>
    <property type="match status" value="1"/>
</dbReference>
<organism evidence="6 7">
    <name type="scientific">Anguilla anguilla</name>
    <name type="common">European freshwater eel</name>
    <name type="synonym">Muraena anguilla</name>
    <dbReference type="NCBI Taxonomy" id="7936"/>
    <lineage>
        <taxon>Eukaryota</taxon>
        <taxon>Metazoa</taxon>
        <taxon>Chordata</taxon>
        <taxon>Craniata</taxon>
        <taxon>Vertebrata</taxon>
        <taxon>Euteleostomi</taxon>
        <taxon>Actinopterygii</taxon>
        <taxon>Neopterygii</taxon>
        <taxon>Teleostei</taxon>
        <taxon>Anguilliformes</taxon>
        <taxon>Anguillidae</taxon>
        <taxon>Anguilla</taxon>
    </lineage>
</organism>
<dbReference type="InterPro" id="IPR029021">
    <property type="entry name" value="Prot-tyrosine_phosphatase-like"/>
</dbReference>
<dbReference type="EMBL" id="JAFIRN010000006">
    <property type="protein sequence ID" value="KAG5847701.1"/>
    <property type="molecule type" value="Genomic_DNA"/>
</dbReference>
<keyword evidence="2" id="KW-0378">Hydrolase</keyword>
<dbReference type="PANTHER" id="PTHR45961:SF1">
    <property type="entry name" value="DUAL SPECIFICITY PROTEIN PHOSPHATASE 18 ISOFORM X1"/>
    <property type="match status" value="1"/>
</dbReference>
<keyword evidence="7" id="KW-1185">Reference proteome</keyword>
<dbReference type="PROSITE" id="PS50056">
    <property type="entry name" value="TYR_PHOSPHATASE_2"/>
    <property type="match status" value="1"/>
</dbReference>
<feature type="compositionally biased region" description="Basic and acidic residues" evidence="4">
    <location>
        <begin position="33"/>
        <end position="43"/>
    </location>
</feature>
<evidence type="ECO:0000259" key="5">
    <source>
        <dbReference type="PROSITE" id="PS50056"/>
    </source>
</evidence>
<dbReference type="InterPro" id="IPR000387">
    <property type="entry name" value="Tyr_Pase_dom"/>
</dbReference>
<keyword evidence="3" id="KW-0904">Protein phosphatase</keyword>
<dbReference type="InterPro" id="IPR020422">
    <property type="entry name" value="TYR_PHOSPHATASE_DUAL_dom"/>
</dbReference>
<evidence type="ECO:0000256" key="1">
    <source>
        <dbReference type="ARBA" id="ARBA00008601"/>
    </source>
</evidence>
<proteinExistence type="inferred from homology"/>
<comment type="caution">
    <text evidence="6">The sequence shown here is derived from an EMBL/GenBank/DDBJ whole genome shotgun (WGS) entry which is preliminary data.</text>
</comment>
<dbReference type="GO" id="GO:0005737">
    <property type="term" value="C:cytoplasm"/>
    <property type="evidence" value="ECO:0007669"/>
    <property type="project" value="TreeGrafter"/>
</dbReference>
<dbReference type="Gene3D" id="3.90.190.10">
    <property type="entry name" value="Protein tyrosine phosphatase superfamily"/>
    <property type="match status" value="1"/>
</dbReference>
<comment type="similarity">
    <text evidence="1">Belongs to the protein-tyrosine phosphatase family. Non-receptor class dual specificity subfamily.</text>
</comment>
<dbReference type="GO" id="GO:0004721">
    <property type="term" value="F:phosphoprotein phosphatase activity"/>
    <property type="evidence" value="ECO:0007669"/>
    <property type="project" value="UniProtKB-KW"/>
</dbReference>
<dbReference type="AlphaFoldDB" id="A0A9D3MGQ0"/>
<evidence type="ECO:0000256" key="2">
    <source>
        <dbReference type="ARBA" id="ARBA00022801"/>
    </source>
</evidence>
<feature type="region of interest" description="Disordered" evidence="4">
    <location>
        <begin position="33"/>
        <end position="85"/>
    </location>
</feature>
<evidence type="ECO:0000313" key="6">
    <source>
        <dbReference type="EMBL" id="KAG5847701.1"/>
    </source>
</evidence>
<feature type="domain" description="Tyrosine specific protein phosphatases" evidence="5">
    <location>
        <begin position="87"/>
        <end position="143"/>
    </location>
</feature>
<evidence type="ECO:0000313" key="7">
    <source>
        <dbReference type="Proteomes" id="UP001044222"/>
    </source>
</evidence>
<evidence type="ECO:0000256" key="4">
    <source>
        <dbReference type="SAM" id="MobiDB-lite"/>
    </source>
</evidence>
<dbReference type="Pfam" id="PF00782">
    <property type="entry name" value="DSPc"/>
    <property type="match status" value="1"/>
</dbReference>